<evidence type="ECO:0000256" key="1">
    <source>
        <dbReference type="ARBA" id="ARBA00022723"/>
    </source>
</evidence>
<dbReference type="InterPro" id="IPR036770">
    <property type="entry name" value="Ankyrin_rpt-contain_sf"/>
</dbReference>
<keyword evidence="3" id="KW-0862">Zinc</keyword>
<evidence type="ECO:0000256" key="2">
    <source>
        <dbReference type="ARBA" id="ARBA00022771"/>
    </source>
</evidence>
<sequence length="336" mass="37208">MAGSVPFNDPQTALNVASRRIAGAAQGRSLHELLQTDDPLSGVESQRLRSFFTSECMEPARDLEPYGAAIFSGDLASVMKEFFSRVSRNRASSGSEEDARKAVAQEIYMLSWGPTCVARFLIYEAKVPVNGVDLSGSQAIYHCVSTKPAFDPELAQILYDAGGDVSARSRYGGTAAHEIALVYDWFDRAKMQCSADAPKWFLDHGGDVDIKDNGGTTARGCIEAIRQKVVNGARANFRLPMWDVLDREDRRRQQLADGTCTFCGRDDARLLKCSQCMKAQYRSPPRTCQRADWSKHKSPCKTSRGQRVSPATYIAVVARQYRLDVPRIRTVATSFL</sequence>
<dbReference type="GO" id="GO:0008270">
    <property type="term" value="F:zinc ion binding"/>
    <property type="evidence" value="ECO:0007669"/>
    <property type="project" value="UniProtKB-KW"/>
</dbReference>
<evidence type="ECO:0000313" key="6">
    <source>
        <dbReference type="EMBL" id="KZT66483.1"/>
    </source>
</evidence>
<evidence type="ECO:0000313" key="7">
    <source>
        <dbReference type="Proteomes" id="UP000076727"/>
    </source>
</evidence>
<dbReference type="SUPFAM" id="SSF144232">
    <property type="entry name" value="HIT/MYND zinc finger-like"/>
    <property type="match status" value="1"/>
</dbReference>
<proteinExistence type="predicted"/>
<reference evidence="6 7" key="1">
    <citation type="journal article" date="2016" name="Mol. Biol. Evol.">
        <title>Comparative Genomics of Early-Diverging Mushroom-Forming Fungi Provides Insights into the Origins of Lignocellulose Decay Capabilities.</title>
        <authorList>
            <person name="Nagy L.G."/>
            <person name="Riley R."/>
            <person name="Tritt A."/>
            <person name="Adam C."/>
            <person name="Daum C."/>
            <person name="Floudas D."/>
            <person name="Sun H."/>
            <person name="Yadav J.S."/>
            <person name="Pangilinan J."/>
            <person name="Larsson K.H."/>
            <person name="Matsuura K."/>
            <person name="Barry K."/>
            <person name="Labutti K."/>
            <person name="Kuo R."/>
            <person name="Ohm R.A."/>
            <person name="Bhattacharya S.S."/>
            <person name="Shirouzu T."/>
            <person name="Yoshinaga Y."/>
            <person name="Martin F.M."/>
            <person name="Grigoriev I.V."/>
            <person name="Hibbett D.S."/>
        </authorList>
    </citation>
    <scope>NUCLEOTIDE SEQUENCE [LARGE SCALE GENOMIC DNA]</scope>
    <source>
        <strain evidence="6 7">L-15889</strain>
    </source>
</reference>
<dbReference type="EMBL" id="KV429088">
    <property type="protein sequence ID" value="KZT66483.1"/>
    <property type="molecule type" value="Genomic_DNA"/>
</dbReference>
<dbReference type="OrthoDB" id="432970at2759"/>
<evidence type="ECO:0000256" key="3">
    <source>
        <dbReference type="ARBA" id="ARBA00022833"/>
    </source>
</evidence>
<dbReference type="SUPFAM" id="SSF48403">
    <property type="entry name" value="Ankyrin repeat"/>
    <property type="match status" value="1"/>
</dbReference>
<protein>
    <recommendedName>
        <fullName evidence="5">MYND-type domain-containing protein</fullName>
    </recommendedName>
</protein>
<dbReference type="InterPro" id="IPR002893">
    <property type="entry name" value="Znf_MYND"/>
</dbReference>
<name>A0A165N415_9APHY</name>
<accession>A0A165N415</accession>
<keyword evidence="7" id="KW-1185">Reference proteome</keyword>
<dbReference type="Pfam" id="PF01753">
    <property type="entry name" value="zf-MYND"/>
    <property type="match status" value="1"/>
</dbReference>
<dbReference type="PROSITE" id="PS50865">
    <property type="entry name" value="ZF_MYND_2"/>
    <property type="match status" value="1"/>
</dbReference>
<organism evidence="6 7">
    <name type="scientific">Daedalea quercina L-15889</name>
    <dbReference type="NCBI Taxonomy" id="1314783"/>
    <lineage>
        <taxon>Eukaryota</taxon>
        <taxon>Fungi</taxon>
        <taxon>Dikarya</taxon>
        <taxon>Basidiomycota</taxon>
        <taxon>Agaricomycotina</taxon>
        <taxon>Agaricomycetes</taxon>
        <taxon>Polyporales</taxon>
        <taxon>Fomitopsis</taxon>
    </lineage>
</organism>
<dbReference type="STRING" id="1314783.A0A165N415"/>
<evidence type="ECO:0000256" key="4">
    <source>
        <dbReference type="PROSITE-ProRule" id="PRU00134"/>
    </source>
</evidence>
<keyword evidence="1" id="KW-0479">Metal-binding</keyword>
<dbReference type="Proteomes" id="UP000076727">
    <property type="component" value="Unassembled WGS sequence"/>
</dbReference>
<evidence type="ECO:0000259" key="5">
    <source>
        <dbReference type="PROSITE" id="PS50865"/>
    </source>
</evidence>
<dbReference type="AlphaFoldDB" id="A0A165N415"/>
<feature type="domain" description="MYND-type" evidence="5">
    <location>
        <begin position="260"/>
        <end position="300"/>
    </location>
</feature>
<keyword evidence="2 4" id="KW-0863">Zinc-finger</keyword>
<gene>
    <name evidence="6" type="ORF">DAEQUDRAFT_767951</name>
</gene>
<dbReference type="Gene3D" id="1.25.40.20">
    <property type="entry name" value="Ankyrin repeat-containing domain"/>
    <property type="match status" value="1"/>
</dbReference>
<dbReference type="Gene3D" id="6.10.140.2220">
    <property type="match status" value="1"/>
</dbReference>